<feature type="compositionally biased region" description="Basic and acidic residues" evidence="5">
    <location>
        <begin position="81"/>
        <end position="101"/>
    </location>
</feature>
<dbReference type="PANTHER" id="PTHR41286">
    <property type="entry name" value="HNH NUCLEASE YAJD-RELATED"/>
    <property type="match status" value="1"/>
</dbReference>
<dbReference type="GO" id="GO:0004519">
    <property type="term" value="F:endonuclease activity"/>
    <property type="evidence" value="ECO:0007669"/>
    <property type="project" value="UniProtKB-KW"/>
</dbReference>
<evidence type="ECO:0000256" key="2">
    <source>
        <dbReference type="ARBA" id="ARBA00022801"/>
    </source>
</evidence>
<dbReference type="CDD" id="cd00085">
    <property type="entry name" value="HNHc"/>
    <property type="match status" value="1"/>
</dbReference>
<accession>A0A099YCL6</accession>
<dbReference type="InterPro" id="IPR003615">
    <property type="entry name" value="HNH_nuc"/>
</dbReference>
<reference evidence="7 8" key="1">
    <citation type="submission" date="2014-09" db="EMBL/GenBank/DDBJ databases">
        <title>Lactobacillus mucosae CRL573 Genome Sequencing.</title>
        <authorList>
            <person name="Bleckwedel J."/>
            <person name="Teran L.C."/>
            <person name="Bonacina J."/>
            <person name="Saavedra L."/>
            <person name="Mozzi F.B."/>
            <person name="Raya R.R."/>
        </authorList>
    </citation>
    <scope>NUCLEOTIDE SEQUENCE [LARGE SCALE GENOMIC DNA]</scope>
    <source>
        <strain evidence="7 8">CRL573</strain>
    </source>
</reference>
<name>A0A099YCL6_LIMMU</name>
<dbReference type="PANTHER" id="PTHR41286:SF1">
    <property type="entry name" value="HNH NUCLEASE YAJD-RELATED"/>
    <property type="match status" value="1"/>
</dbReference>
<proteinExistence type="inferred from homology"/>
<dbReference type="InterPro" id="IPR002711">
    <property type="entry name" value="HNH"/>
</dbReference>
<dbReference type="Gene3D" id="1.10.30.50">
    <property type="match status" value="1"/>
</dbReference>
<evidence type="ECO:0000256" key="1">
    <source>
        <dbReference type="ARBA" id="ARBA00022722"/>
    </source>
</evidence>
<keyword evidence="1" id="KW-0540">Nuclease</keyword>
<evidence type="ECO:0000256" key="3">
    <source>
        <dbReference type="ARBA" id="ARBA00038412"/>
    </source>
</evidence>
<dbReference type="AlphaFoldDB" id="A0A099YCL6"/>
<dbReference type="GO" id="GO:0003676">
    <property type="term" value="F:nucleic acid binding"/>
    <property type="evidence" value="ECO:0007669"/>
    <property type="project" value="InterPro"/>
</dbReference>
<comment type="caution">
    <text evidence="7">The sequence shown here is derived from an EMBL/GenBank/DDBJ whole genome shotgun (WGS) entry which is preliminary data.</text>
</comment>
<dbReference type="SMART" id="SM00507">
    <property type="entry name" value="HNHc"/>
    <property type="match status" value="1"/>
</dbReference>
<evidence type="ECO:0000313" key="8">
    <source>
        <dbReference type="Proteomes" id="UP000030001"/>
    </source>
</evidence>
<dbReference type="GO" id="GO:0008270">
    <property type="term" value="F:zinc ion binding"/>
    <property type="evidence" value="ECO:0007669"/>
    <property type="project" value="InterPro"/>
</dbReference>
<evidence type="ECO:0000259" key="6">
    <source>
        <dbReference type="SMART" id="SM00507"/>
    </source>
</evidence>
<organism evidence="7 8">
    <name type="scientific">Limosilactobacillus mucosae</name>
    <name type="common">Lactobacillus mucosae</name>
    <dbReference type="NCBI Taxonomy" id="97478"/>
    <lineage>
        <taxon>Bacteria</taxon>
        <taxon>Bacillati</taxon>
        <taxon>Bacillota</taxon>
        <taxon>Bacilli</taxon>
        <taxon>Lactobacillales</taxon>
        <taxon>Lactobacillaceae</taxon>
        <taxon>Limosilactobacillus</taxon>
    </lineage>
</organism>
<evidence type="ECO:0000256" key="4">
    <source>
        <dbReference type="ARBA" id="ARBA00040194"/>
    </source>
</evidence>
<feature type="region of interest" description="Disordered" evidence="5">
    <location>
        <begin position="81"/>
        <end position="111"/>
    </location>
</feature>
<dbReference type="Proteomes" id="UP000030001">
    <property type="component" value="Unassembled WGS sequence"/>
</dbReference>
<feature type="domain" description="HNH nuclease" evidence="6">
    <location>
        <begin position="20"/>
        <end position="76"/>
    </location>
</feature>
<gene>
    <name evidence="7" type="ORF">LX03_03235</name>
</gene>
<dbReference type="GO" id="GO:0005829">
    <property type="term" value="C:cytosol"/>
    <property type="evidence" value="ECO:0007669"/>
    <property type="project" value="TreeGrafter"/>
</dbReference>
<keyword evidence="2" id="KW-0378">Hydrolase</keyword>
<dbReference type="Pfam" id="PF01844">
    <property type="entry name" value="HNH"/>
    <property type="match status" value="1"/>
</dbReference>
<sequence>MSRRYSNGFNDFYHSAEWKAVRLQVLERDSYLCQPCKRAGRITPAKTVDHIEPLRTNWSRRLDPNNLETICRQCHNAKHIERTQTRDKKRQRQDISRRDDVITFGRNPEVY</sequence>
<evidence type="ECO:0000256" key="5">
    <source>
        <dbReference type="SAM" id="MobiDB-lite"/>
    </source>
</evidence>
<dbReference type="EMBL" id="JROC01000027">
    <property type="protein sequence ID" value="KGL67147.1"/>
    <property type="molecule type" value="Genomic_DNA"/>
</dbReference>
<protein>
    <recommendedName>
        <fullName evidence="4">Putative HNH nuclease YajD</fullName>
    </recommendedName>
</protein>
<evidence type="ECO:0000313" key="7">
    <source>
        <dbReference type="EMBL" id="KGL67147.1"/>
    </source>
</evidence>
<keyword evidence="7" id="KW-0255">Endonuclease</keyword>
<comment type="similarity">
    <text evidence="3">Belongs to the HNH nuclease family.</text>
</comment>
<dbReference type="GO" id="GO:0016787">
    <property type="term" value="F:hydrolase activity"/>
    <property type="evidence" value="ECO:0007669"/>
    <property type="project" value="UniProtKB-KW"/>
</dbReference>